<dbReference type="InParanoid" id="A0A0D0AKK1"/>
<evidence type="ECO:0000313" key="1">
    <source>
        <dbReference type="EMBL" id="KIK42371.1"/>
    </source>
</evidence>
<reference evidence="2" key="2">
    <citation type="submission" date="2015-01" db="EMBL/GenBank/DDBJ databases">
        <title>Evolutionary Origins and Diversification of the Mycorrhizal Mutualists.</title>
        <authorList>
            <consortium name="DOE Joint Genome Institute"/>
            <consortium name="Mycorrhizal Genomics Consortium"/>
            <person name="Kohler A."/>
            <person name="Kuo A."/>
            <person name="Nagy L.G."/>
            <person name="Floudas D."/>
            <person name="Copeland A."/>
            <person name="Barry K.W."/>
            <person name="Cichocki N."/>
            <person name="Veneault-Fourrey C."/>
            <person name="LaButti K."/>
            <person name="Lindquist E.A."/>
            <person name="Lipzen A."/>
            <person name="Lundell T."/>
            <person name="Morin E."/>
            <person name="Murat C."/>
            <person name="Riley R."/>
            <person name="Ohm R."/>
            <person name="Sun H."/>
            <person name="Tunlid A."/>
            <person name="Henrissat B."/>
            <person name="Grigoriev I.V."/>
            <person name="Hibbett D.S."/>
            <person name="Martin F."/>
        </authorList>
    </citation>
    <scope>NUCLEOTIDE SEQUENCE [LARGE SCALE GENOMIC DNA]</scope>
    <source>
        <strain evidence="2">UH-Slu-Lm8-n1</strain>
    </source>
</reference>
<dbReference type="Proteomes" id="UP000054485">
    <property type="component" value="Unassembled WGS sequence"/>
</dbReference>
<protein>
    <submittedName>
        <fullName evidence="1">Uncharacterized protein</fullName>
    </submittedName>
</protein>
<organism evidence="1 2">
    <name type="scientific">Suillus luteus UH-Slu-Lm8-n1</name>
    <dbReference type="NCBI Taxonomy" id="930992"/>
    <lineage>
        <taxon>Eukaryota</taxon>
        <taxon>Fungi</taxon>
        <taxon>Dikarya</taxon>
        <taxon>Basidiomycota</taxon>
        <taxon>Agaricomycotina</taxon>
        <taxon>Agaricomycetes</taxon>
        <taxon>Agaricomycetidae</taxon>
        <taxon>Boletales</taxon>
        <taxon>Suillineae</taxon>
        <taxon>Suillaceae</taxon>
        <taxon>Suillus</taxon>
    </lineage>
</organism>
<accession>A0A0D0AKK1</accession>
<name>A0A0D0AKK1_9AGAM</name>
<proteinExistence type="predicted"/>
<evidence type="ECO:0000313" key="2">
    <source>
        <dbReference type="Proteomes" id="UP000054485"/>
    </source>
</evidence>
<sequence length="81" mass="8740">MNLHNLGQGSSILPQSNCLIMMHAPSIVKGSQCCVTGTIPNTKPQRPQIKLGASMKHSLRSMMRATGSPNVNMSCSFRAKK</sequence>
<dbReference type="EMBL" id="KN835241">
    <property type="protein sequence ID" value="KIK42371.1"/>
    <property type="molecule type" value="Genomic_DNA"/>
</dbReference>
<dbReference type="HOGENOM" id="CLU_2575424_0_0_1"/>
<gene>
    <name evidence="1" type="ORF">CY34DRAFT_805034</name>
</gene>
<reference evidence="1 2" key="1">
    <citation type="submission" date="2014-04" db="EMBL/GenBank/DDBJ databases">
        <authorList>
            <consortium name="DOE Joint Genome Institute"/>
            <person name="Kuo A."/>
            <person name="Ruytinx J."/>
            <person name="Rineau F."/>
            <person name="Colpaert J."/>
            <person name="Kohler A."/>
            <person name="Nagy L.G."/>
            <person name="Floudas D."/>
            <person name="Copeland A."/>
            <person name="Barry K.W."/>
            <person name="Cichocki N."/>
            <person name="Veneault-Fourrey C."/>
            <person name="LaButti K."/>
            <person name="Lindquist E.A."/>
            <person name="Lipzen A."/>
            <person name="Lundell T."/>
            <person name="Morin E."/>
            <person name="Murat C."/>
            <person name="Sun H."/>
            <person name="Tunlid A."/>
            <person name="Henrissat B."/>
            <person name="Grigoriev I.V."/>
            <person name="Hibbett D.S."/>
            <person name="Martin F."/>
            <person name="Nordberg H.P."/>
            <person name="Cantor M.N."/>
            <person name="Hua S.X."/>
        </authorList>
    </citation>
    <scope>NUCLEOTIDE SEQUENCE [LARGE SCALE GENOMIC DNA]</scope>
    <source>
        <strain evidence="1 2">UH-Slu-Lm8-n1</strain>
    </source>
</reference>
<keyword evidence="2" id="KW-1185">Reference proteome</keyword>
<dbReference type="AlphaFoldDB" id="A0A0D0AKK1"/>